<dbReference type="EMBL" id="OOIL02001045">
    <property type="protein sequence ID" value="VFQ71592.1"/>
    <property type="molecule type" value="Genomic_DNA"/>
</dbReference>
<sequence>MAPRRPRKKICSDSQREKPNSPMHSNLSPTLRKLLSAITTPGGMKAPVLKSLYCLLFHLSTGPQNRVDENDLQAVCDFIFKELSVMFDNIISSVYDISASKDHGQNTIHVNCTVEVLFLLLRCSMVILVLPILNQNLVLEKGGVLLKILLKLCSLNLPSIKDRKGISFPKSLFHPCLHDNDDFTTTSSEELAVHFCEPLDLQTSFAIALLEVFLDELLVHGRLKAIFKRIGRITSPSEPLFMPQPTDKGICSKKRQCDIGILAELVSTCFVLSFSREDAIEAFLDRLFCARNKDFEFFKAQGMSLTGAISLLLHPMFFSAPKIVQAHVVSSVYEAMSSMMDIPNLKLNCKLLNYCISVFEKSMDMYMKHMSCLWTKGHPLSTCASFVEPHAYGGYYPLPFASYIMPSTLEKINSLITSILRASESFDETRMPAIRDISLQDICLLVAVLKLMSISLLHAISCLRNKESCGSFKTLKDYSLCLLAFSFLNRFDYLAKGCLLTITAVLNLFVLEDGYLDELRSLVLSGPKSVSSALPLALVNPRPSIKIASKFQNMQNLHLRKSKIVANCFGSKEVEEGFTENSSNVYHFPDSEDNRVSIEEETTLNGESYLKTMQYSTHNTSDYDELADFVACKPGKDYAVWLNDRKKYRKWKSERTAMLMRNRKKKTLKVFKR</sequence>
<dbReference type="InterPro" id="IPR056714">
    <property type="entry name" value="DUF7812"/>
</dbReference>
<reference evidence="3 4" key="1">
    <citation type="submission" date="2018-04" db="EMBL/GenBank/DDBJ databases">
        <authorList>
            <person name="Vogel A."/>
        </authorList>
    </citation>
    <scope>NUCLEOTIDE SEQUENCE [LARGE SCALE GENOMIC DNA]</scope>
</reference>
<evidence type="ECO:0000313" key="4">
    <source>
        <dbReference type="Proteomes" id="UP000595140"/>
    </source>
</evidence>
<dbReference type="AlphaFoldDB" id="A0A484L5K6"/>
<name>A0A484L5K6_9ASTE</name>
<dbReference type="OrthoDB" id="1882119at2759"/>
<dbReference type="Pfam" id="PF25104">
    <property type="entry name" value="DUF7812"/>
    <property type="match status" value="2"/>
</dbReference>
<evidence type="ECO:0000256" key="1">
    <source>
        <dbReference type="SAM" id="MobiDB-lite"/>
    </source>
</evidence>
<evidence type="ECO:0000313" key="3">
    <source>
        <dbReference type="EMBL" id="VFQ71592.1"/>
    </source>
</evidence>
<protein>
    <recommendedName>
        <fullName evidence="2">DUF7812 domain-containing protein</fullName>
    </recommendedName>
</protein>
<keyword evidence="4" id="KW-1185">Reference proteome</keyword>
<accession>A0A484L5K6</accession>
<proteinExistence type="predicted"/>
<feature type="domain" description="DUF7812" evidence="2">
    <location>
        <begin position="119"/>
        <end position="423"/>
    </location>
</feature>
<feature type="domain" description="DUF7812" evidence="2">
    <location>
        <begin position="481"/>
        <end position="519"/>
    </location>
</feature>
<organism evidence="3 4">
    <name type="scientific">Cuscuta campestris</name>
    <dbReference type="NCBI Taxonomy" id="132261"/>
    <lineage>
        <taxon>Eukaryota</taxon>
        <taxon>Viridiplantae</taxon>
        <taxon>Streptophyta</taxon>
        <taxon>Embryophyta</taxon>
        <taxon>Tracheophyta</taxon>
        <taxon>Spermatophyta</taxon>
        <taxon>Magnoliopsida</taxon>
        <taxon>eudicotyledons</taxon>
        <taxon>Gunneridae</taxon>
        <taxon>Pentapetalae</taxon>
        <taxon>asterids</taxon>
        <taxon>lamiids</taxon>
        <taxon>Solanales</taxon>
        <taxon>Convolvulaceae</taxon>
        <taxon>Cuscuteae</taxon>
        <taxon>Cuscuta</taxon>
        <taxon>Cuscuta subgen. Grammica</taxon>
        <taxon>Cuscuta sect. Cleistogrammica</taxon>
    </lineage>
</organism>
<dbReference type="Proteomes" id="UP000595140">
    <property type="component" value="Unassembled WGS sequence"/>
</dbReference>
<feature type="region of interest" description="Disordered" evidence="1">
    <location>
        <begin position="1"/>
        <end position="28"/>
    </location>
</feature>
<gene>
    <name evidence="3" type="ORF">CCAM_LOCUS13368</name>
</gene>
<feature type="compositionally biased region" description="Basic and acidic residues" evidence="1">
    <location>
        <begin position="10"/>
        <end position="19"/>
    </location>
</feature>
<evidence type="ECO:0000259" key="2">
    <source>
        <dbReference type="Pfam" id="PF25104"/>
    </source>
</evidence>
<dbReference type="PANTHER" id="PTHR36786">
    <property type="entry name" value="2-ISOPROPYLMALATE SYNTHASE"/>
    <property type="match status" value="1"/>
</dbReference>
<dbReference type="PANTHER" id="PTHR36786:SF1">
    <property type="entry name" value="2-ISOPROPYLMALATE SYNTHASE"/>
    <property type="match status" value="1"/>
</dbReference>